<dbReference type="InterPro" id="IPR027417">
    <property type="entry name" value="P-loop_NTPase"/>
</dbReference>
<keyword evidence="4" id="KW-0067">ATP-binding</keyword>
<evidence type="ECO:0000259" key="6">
    <source>
        <dbReference type="Pfam" id="PF13087"/>
    </source>
</evidence>
<gene>
    <name evidence="7" type="primary">Acey_s0063.g3454</name>
    <name evidence="7" type="synonym">Acey-ril-2</name>
    <name evidence="7" type="ORF">Y032_0063g3454</name>
</gene>
<accession>A0A016U1V3</accession>
<dbReference type="PANTHER" id="PTHR43788">
    <property type="entry name" value="DNA2/NAM7 HELICASE FAMILY MEMBER"/>
    <property type="match status" value="1"/>
</dbReference>
<dbReference type="InterPro" id="IPR047187">
    <property type="entry name" value="SF1_C_Upf1"/>
</dbReference>
<dbReference type="CDD" id="cd18808">
    <property type="entry name" value="SF1_C_Upf1"/>
    <property type="match status" value="1"/>
</dbReference>
<evidence type="ECO:0000256" key="1">
    <source>
        <dbReference type="ARBA" id="ARBA00022741"/>
    </source>
</evidence>
<feature type="domain" description="DNA2/NAM7 helicase-like C-terminal" evidence="6">
    <location>
        <begin position="2"/>
        <end position="104"/>
    </location>
</feature>
<dbReference type="GO" id="GO:0005524">
    <property type="term" value="F:ATP binding"/>
    <property type="evidence" value="ECO:0007669"/>
    <property type="project" value="UniProtKB-KW"/>
</dbReference>
<comment type="caution">
    <text evidence="7">The sequence shown here is derived from an EMBL/GenBank/DDBJ whole genome shotgun (WGS) entry which is preliminary data.</text>
</comment>
<dbReference type="AlphaFoldDB" id="A0A016U1V3"/>
<keyword evidence="2" id="KW-0378">Hydrolase</keyword>
<feature type="compositionally biased region" description="Basic and acidic residues" evidence="5">
    <location>
        <begin position="402"/>
        <end position="413"/>
    </location>
</feature>
<evidence type="ECO:0000313" key="8">
    <source>
        <dbReference type="Proteomes" id="UP000024635"/>
    </source>
</evidence>
<dbReference type="Gene3D" id="3.40.50.300">
    <property type="entry name" value="P-loop containing nucleotide triphosphate hydrolases"/>
    <property type="match status" value="1"/>
</dbReference>
<sequence length="824" mass="92600">MPNPSVPFLFIDVPGTTVRSASGSHSNAVEANTCRELVTALLTKNIPPTSIAIITFYKEQLGVMERFANQHQIDLHTVDSVQGREKDIVILLTTRTAIQSKYFGLWRPVANRYRSDGSVCLIFCTFSFAYPNCHFFRFQRISHLFLTSVKSYLSQVCLDRSVETTMTCGDIQVSHSTTGVLVLEGLFGMLITNITLILYGNPIWVGKRILCNQFYHVARSKPGGSSYAQLCSSYCTAPRASETNTQWFSSRTSFDALFSKAPEHALEELNSFDEFGSLSSRNVKPTTSHIEAPERSFMDQLLSHDASSAINFSAIPTTADPSELGGCAESGDGEQLEELMEQGYDVTAVINDLAGAERQSTICGLEESNFRNGTAVATSVTQRRQLGSASSLPSSLTSDCSSVHERPSPTEADIQVRFDPDIHRPIKATVEEIMSAVHNQDISLLRSILMEKSWPDQRTVGHYLDDLFDLVIRDCHDIDEAMVFFQDYAASNRRSFLHDVNGIRLACRAAHDTGSVSAAMETLRLFRNMFLVRSPVAAKHVTPVLVLEQFYTSLSCIGTAAEMEQLHKMMIEWGFDDSSDVFIRTLTESVLKNRDFHCAFETWRSFSTRYGTTCASDLIWERLLVLVEDKKKQARFAGELLSHCLLYDHPFAVIADLLVTLVRMKRPDDARLVFTKVSVPGRFFRKPLQNLVQHEDSTHMLEDFASLVTDCMFAEKRRSKSSTRISQTPFMSSDLLLVLDSFYGSGRPKQPEPLNRSEKKKLHRVNDLQLFELSELVQSLWLQKAEKSCDVQALDRLIAWSAANKLQISPKLMKRITKMKSRTS</sequence>
<keyword evidence="3" id="KW-0347">Helicase</keyword>
<evidence type="ECO:0000256" key="4">
    <source>
        <dbReference type="ARBA" id="ARBA00022840"/>
    </source>
</evidence>
<dbReference type="GO" id="GO:0043139">
    <property type="term" value="F:5'-3' DNA helicase activity"/>
    <property type="evidence" value="ECO:0007669"/>
    <property type="project" value="TreeGrafter"/>
</dbReference>
<protein>
    <recommendedName>
        <fullName evidence="6">DNA2/NAM7 helicase-like C-terminal domain-containing protein</fullName>
    </recommendedName>
</protein>
<reference evidence="8" key="1">
    <citation type="journal article" date="2015" name="Nat. Genet.">
        <title>The genome and transcriptome of the zoonotic hookworm Ancylostoma ceylanicum identify infection-specific gene families.</title>
        <authorList>
            <person name="Schwarz E.M."/>
            <person name="Hu Y."/>
            <person name="Antoshechkin I."/>
            <person name="Miller M.M."/>
            <person name="Sternberg P.W."/>
            <person name="Aroian R.V."/>
        </authorList>
    </citation>
    <scope>NUCLEOTIDE SEQUENCE</scope>
    <source>
        <strain evidence="8">HY135</strain>
    </source>
</reference>
<evidence type="ECO:0000256" key="5">
    <source>
        <dbReference type="SAM" id="MobiDB-lite"/>
    </source>
</evidence>
<evidence type="ECO:0000256" key="3">
    <source>
        <dbReference type="ARBA" id="ARBA00022806"/>
    </source>
</evidence>
<evidence type="ECO:0000313" key="7">
    <source>
        <dbReference type="EMBL" id="EYC08961.1"/>
    </source>
</evidence>
<dbReference type="Proteomes" id="UP000024635">
    <property type="component" value="Unassembled WGS sequence"/>
</dbReference>
<dbReference type="InterPro" id="IPR041679">
    <property type="entry name" value="DNA2/NAM7-like_C"/>
</dbReference>
<dbReference type="OrthoDB" id="5865093at2759"/>
<keyword evidence="8" id="KW-1185">Reference proteome</keyword>
<feature type="compositionally biased region" description="Low complexity" evidence="5">
    <location>
        <begin position="386"/>
        <end position="401"/>
    </location>
</feature>
<proteinExistence type="predicted"/>
<dbReference type="InterPro" id="IPR050534">
    <property type="entry name" value="Coronavir_polyprotein_1ab"/>
</dbReference>
<feature type="region of interest" description="Disordered" evidence="5">
    <location>
        <begin position="386"/>
        <end position="413"/>
    </location>
</feature>
<name>A0A016U1V3_9BILA</name>
<dbReference type="PANTHER" id="PTHR43788:SF16">
    <property type="entry name" value="HELICASE WITH ZINC FINGER 2"/>
    <property type="match status" value="1"/>
</dbReference>
<dbReference type="STRING" id="53326.A0A016U1V3"/>
<keyword evidence="1" id="KW-0547">Nucleotide-binding</keyword>
<dbReference type="SUPFAM" id="SSF52540">
    <property type="entry name" value="P-loop containing nucleoside triphosphate hydrolases"/>
    <property type="match status" value="1"/>
</dbReference>
<dbReference type="GO" id="GO:0016787">
    <property type="term" value="F:hydrolase activity"/>
    <property type="evidence" value="ECO:0007669"/>
    <property type="project" value="UniProtKB-KW"/>
</dbReference>
<dbReference type="EMBL" id="JARK01001399">
    <property type="protein sequence ID" value="EYC08961.1"/>
    <property type="molecule type" value="Genomic_DNA"/>
</dbReference>
<organism evidence="7 8">
    <name type="scientific">Ancylostoma ceylanicum</name>
    <dbReference type="NCBI Taxonomy" id="53326"/>
    <lineage>
        <taxon>Eukaryota</taxon>
        <taxon>Metazoa</taxon>
        <taxon>Ecdysozoa</taxon>
        <taxon>Nematoda</taxon>
        <taxon>Chromadorea</taxon>
        <taxon>Rhabditida</taxon>
        <taxon>Rhabditina</taxon>
        <taxon>Rhabditomorpha</taxon>
        <taxon>Strongyloidea</taxon>
        <taxon>Ancylostomatidae</taxon>
        <taxon>Ancylostomatinae</taxon>
        <taxon>Ancylostoma</taxon>
    </lineage>
</organism>
<dbReference type="Pfam" id="PF13087">
    <property type="entry name" value="AAA_12"/>
    <property type="match status" value="1"/>
</dbReference>
<evidence type="ECO:0000256" key="2">
    <source>
        <dbReference type="ARBA" id="ARBA00022801"/>
    </source>
</evidence>